<dbReference type="InterPro" id="IPR011011">
    <property type="entry name" value="Znf_FYVE_PHD"/>
</dbReference>
<dbReference type="SMART" id="SM00049">
    <property type="entry name" value="DEP"/>
    <property type="match status" value="1"/>
</dbReference>
<dbReference type="Gene3D" id="3.30.810.10">
    <property type="entry name" value="2-Layer Sandwich"/>
    <property type="match status" value="1"/>
</dbReference>
<proteinExistence type="predicted"/>
<gene>
    <name evidence="21" type="primary">LOC108734220</name>
</gene>
<feature type="region of interest" description="Disordered" evidence="16">
    <location>
        <begin position="39"/>
        <end position="67"/>
    </location>
</feature>
<evidence type="ECO:0000256" key="6">
    <source>
        <dbReference type="ARBA" id="ARBA00022741"/>
    </source>
</evidence>
<keyword evidence="4 15" id="KW-0808">Transferase</keyword>
<evidence type="ECO:0000256" key="9">
    <source>
        <dbReference type="ARBA" id="ARBA00022777"/>
    </source>
</evidence>
<sequence length="1877" mass="213791">MNKNLQSPTKLTEFAPLQPSEKNGMGNFFSRFLNFKKNNGNEDSSSNEKKSDKEQESLPSWAVDKSDDQSLSDNYYSIDINDGRSLPNVLKRISNLLVLKSSNLQAYSDTELKQYWMPDSVSKECYECSEKFTTFKRKHHCRVCGQIFCSQCCNQQIPGKIFGCTGDLRVCTYCCKVVLSYLQSPDVGAELTADLKALQESLQNKYGPLSPAPSSYCSAPANGAAAVSDSSSGTLKRKISIGYQEEKFGLDRGSVPNVCLSPEEKCRVLQHSTSLRNLYEEMCKAATGVALQSHRYRLRTYYDCFLGSALVDWLIFQQKANNRIQASALCQALLDGGYIECVSDTMSFVDGYALYRPCFTLEIDDSPNLPPVEIPIQDEPIWMQQIPQDSSATDSDNEHAVPPSTKQQGYLSSSSSYTLDLNIGANTVYLSKPAHTEKSSMSDIDENDFEKEKFISIQEETPEVQPSEQREHAPESGWHNAVHLREEHDEKLTYNILTAKYEDHEETLAKQLLASESLSLSWWDTLKLLVHEVIDVIRPDKNHNADDIDIRQYVQIKKIPGGVRNESKLIKGLVFTKNITHKKMLAKIDNPKILLLESAIVYQRTEGRLMSLEPILMQEHEYLRNIVARIVALQPNLVLVQKNVSRLAQDLLREQGVTLIMNVKQSVLERISRCTQADIVTSMDAHIGKLRVGTCKSFYIKTFLTDKGKSKTLVFMEGLPFPHLGGTILLRGSFQSELSKIKSKLSFIIFAAYNWRLEKSYLMDEFVMPPNPSNEFFEDSTENSPEPIDESEFNQGKDVLKVLRKDKELPQKKEEFSSFDNDEVFFSNKKLEKSFNENNFNNNESNKKTVESEQQSPNMNVSTFKDPLQSAKTEENLEKCGSQTLSVAELPFLNNFRKTLDDVVLCISPYIVLPLPYLETETGRKCKLRKFFPTVIYHSVLFENKKKIKFNKESEIKKQVAENEKLKPIHPFLTTKITTTVDDDKIQGLLAHFRACGGRIQPKSVTEGNEDENDQKNIKQMLRCSTQPFLDALDIVNHQKLAVLFCCFSSQSNNAPAFCVNPWVFYMTFYGINDIPLGCFLERYCFRSTYNCPSKTCDTPMVKHVRRFVHNGGCVSISLNTFENEYGEDSIITWTWCTKCQKVSPIVPLSGDTWSFSFAKYLELKFYGGIYTRRGFSGCKHSIHQDHYQYFGYKNIVASFKYKPVQLWEISLPPFLINIVYDIETKQVTMIEEVKVLASKGHEVFSFVGEKLSELPMDGENLNNLKHILMKEKSTFKQKIEEVQIKLTSPTLEKKEINFEEITKEIIAAVWTIDDSLMKIKRLIAEFTEQWNLRLETLTKKKENEKRREKTTNSNSDSPNSNDNRMLQILTNSDESAIESHSPGVTKKMKSLDQSDVANESNLLLKGHQRSQSDGTTISQNEDSYDGKKETDRKTVKNILSQFLPSSTATTLLPNPFSLHEHYSLPAGVYTPLVVYENEPSSIIAYALNSYDYKKFFEEIKARKSQSGELSPSPIVKRKSQDRDRNDVNDLTTSIEKSGGILSFLRSKESKQDLNLPSHFSNDTSGNPDEVIAFEKNYENKNNKSTHVDVQFQDSSSNFFCRVYHAEKFASLRKIVVPDGEEAYIRSLSRCVQWNARGGKSGSSFCKTKDDRFILKEIPKSEIQLFLDSAHNYFAYMHKCLSTNQPTLLGKIVGIYQIIFRNEHTNISLRTNLLVMENLFYKRSVTHRFDLKGSMRNRLVNPDDGDGEIVLLDENLLKMTCEAPLYILPHSKAVLTAAIHSDTEFLSGQSVMDYSLLVGLDSNNKELVLGIIDYIRTFTWDKKLETMVKKSGILGGQGKLPTIISPEEYRKRFIVAMHRYFLEVPDHWTGLGRGLEC</sequence>
<evidence type="ECO:0000313" key="20">
    <source>
        <dbReference type="Proteomes" id="UP000192223"/>
    </source>
</evidence>
<feature type="compositionally biased region" description="Basic and acidic residues" evidence="16">
    <location>
        <begin position="46"/>
        <end position="56"/>
    </location>
</feature>
<dbReference type="PROSITE" id="PS50186">
    <property type="entry name" value="DEP"/>
    <property type="match status" value="1"/>
</dbReference>
<dbReference type="Gene3D" id="1.10.10.10">
    <property type="entry name" value="Winged helix-like DNA-binding domain superfamily/Winged helix DNA-binding domain"/>
    <property type="match status" value="1"/>
</dbReference>
<dbReference type="SUPFAM" id="SSF46785">
    <property type="entry name" value="Winged helix' DNA-binding domain"/>
    <property type="match status" value="1"/>
</dbReference>
<feature type="region of interest" description="Disordered" evidence="16">
    <location>
        <begin position="1342"/>
        <end position="1365"/>
    </location>
</feature>
<evidence type="ECO:0000256" key="13">
    <source>
        <dbReference type="ARBA" id="ARBA00052820"/>
    </source>
</evidence>
<dbReference type="InterPro" id="IPR027409">
    <property type="entry name" value="GroEL-like_apical_dom_sf"/>
</dbReference>
<dbReference type="GO" id="GO:0000285">
    <property type="term" value="F:1-phosphatidylinositol-3-phosphate 5-kinase activity"/>
    <property type="evidence" value="ECO:0007669"/>
    <property type="project" value="UniProtKB-EC"/>
</dbReference>
<feature type="compositionally biased region" description="Basic and acidic residues" evidence="16">
    <location>
        <begin position="1342"/>
        <end position="1351"/>
    </location>
</feature>
<feature type="compositionally biased region" description="Polar residues" evidence="16">
    <location>
        <begin position="1410"/>
        <end position="1422"/>
    </location>
</feature>
<dbReference type="InterPro" id="IPR036390">
    <property type="entry name" value="WH_DNA-bd_sf"/>
</dbReference>
<dbReference type="GO" id="GO:0008270">
    <property type="term" value="F:zinc ion binding"/>
    <property type="evidence" value="ECO:0007669"/>
    <property type="project" value="UniProtKB-KW"/>
</dbReference>
<dbReference type="InterPro" id="IPR043548">
    <property type="entry name" value="PIKfyve"/>
</dbReference>
<dbReference type="RefSeq" id="XP_025836876.1">
    <property type="nucleotide sequence ID" value="XM_025981091.1"/>
</dbReference>
<keyword evidence="12" id="KW-0472">Membrane</keyword>
<evidence type="ECO:0000256" key="5">
    <source>
        <dbReference type="ARBA" id="ARBA00022723"/>
    </source>
</evidence>
<evidence type="ECO:0000256" key="14">
    <source>
        <dbReference type="PROSITE-ProRule" id="PRU00091"/>
    </source>
</evidence>
<dbReference type="GO" id="GO:0046488">
    <property type="term" value="P:phosphatidylinositol metabolic process"/>
    <property type="evidence" value="ECO:0007669"/>
    <property type="project" value="UniProtKB-UniRule"/>
</dbReference>
<keyword evidence="5" id="KW-0479">Metal-binding</keyword>
<dbReference type="PANTHER" id="PTHR46715">
    <property type="entry name" value="1-PHOSPHATIDYLINOSITOL 3-PHOSPHATE 5-KINASE"/>
    <property type="match status" value="1"/>
</dbReference>
<dbReference type="PROSITE" id="PS50178">
    <property type="entry name" value="ZF_FYVE"/>
    <property type="match status" value="1"/>
</dbReference>
<dbReference type="CDD" id="cd03334">
    <property type="entry name" value="Fab1_TCP"/>
    <property type="match status" value="1"/>
</dbReference>
<evidence type="ECO:0000259" key="19">
    <source>
        <dbReference type="PROSITE" id="PS51455"/>
    </source>
</evidence>
<dbReference type="SUPFAM" id="SSF56104">
    <property type="entry name" value="SAICAR synthase-like"/>
    <property type="match status" value="1"/>
</dbReference>
<evidence type="ECO:0000313" key="21">
    <source>
        <dbReference type="RefSeq" id="XP_025836876.1"/>
    </source>
</evidence>
<dbReference type="InterPro" id="IPR044769">
    <property type="entry name" value="PIKfyve_PIPKc"/>
</dbReference>
<evidence type="ECO:0000256" key="3">
    <source>
        <dbReference type="ARBA" id="ARBA00022553"/>
    </source>
</evidence>
<dbReference type="GO" id="GO:0032438">
    <property type="term" value="P:melanosome organization"/>
    <property type="evidence" value="ECO:0007669"/>
    <property type="project" value="TreeGrafter"/>
</dbReference>
<keyword evidence="6 15" id="KW-0547">Nucleotide-binding</keyword>
<feature type="region of interest" description="Disordered" evidence="16">
    <location>
        <begin position="836"/>
        <end position="864"/>
    </location>
</feature>
<dbReference type="InterPro" id="IPR027484">
    <property type="entry name" value="PInositol-4-P-5-kinase_N"/>
</dbReference>
<dbReference type="SMART" id="SM00330">
    <property type="entry name" value="PIPKc"/>
    <property type="match status" value="1"/>
</dbReference>
<dbReference type="PROSITE" id="PS51455">
    <property type="entry name" value="PIPK"/>
    <property type="match status" value="1"/>
</dbReference>
<dbReference type="InterPro" id="IPR017455">
    <property type="entry name" value="Znf_FYVE-rel"/>
</dbReference>
<accession>A0A7F5RLQ6</accession>
<dbReference type="CDD" id="cd15725">
    <property type="entry name" value="FYVE_PIKfyve_Fab1"/>
    <property type="match status" value="1"/>
</dbReference>
<dbReference type="Pfam" id="PF00118">
    <property type="entry name" value="Cpn60_TCP1"/>
    <property type="match status" value="1"/>
</dbReference>
<dbReference type="InterPro" id="IPR013083">
    <property type="entry name" value="Znf_RING/FYVE/PHD"/>
</dbReference>
<evidence type="ECO:0000256" key="15">
    <source>
        <dbReference type="PROSITE-ProRule" id="PRU00781"/>
    </source>
</evidence>
<evidence type="ECO:0000256" key="8">
    <source>
        <dbReference type="ARBA" id="ARBA00022771"/>
    </source>
</evidence>
<evidence type="ECO:0000259" key="18">
    <source>
        <dbReference type="PROSITE" id="PS50186"/>
    </source>
</evidence>
<dbReference type="EC" id="2.7.1.150" evidence="2"/>
<dbReference type="GO" id="GO:0005524">
    <property type="term" value="F:ATP binding"/>
    <property type="evidence" value="ECO:0007669"/>
    <property type="project" value="UniProtKB-UniRule"/>
</dbReference>
<dbReference type="FunFam" id="3.30.40.10:FF:000057">
    <property type="entry name" value="1-phosphatidylinositol 3-phosphate 5-kinase isoform X1"/>
    <property type="match status" value="1"/>
</dbReference>
<keyword evidence="7" id="KW-0967">Endosome</keyword>
<evidence type="ECO:0000259" key="17">
    <source>
        <dbReference type="PROSITE" id="PS50178"/>
    </source>
</evidence>
<dbReference type="Gene3D" id="3.50.7.10">
    <property type="entry name" value="GroEL"/>
    <property type="match status" value="1"/>
</dbReference>
<dbReference type="OrthoDB" id="158357at2759"/>
<dbReference type="InterPro" id="IPR002423">
    <property type="entry name" value="Cpn60/GroEL/TCP-1"/>
</dbReference>
<feature type="compositionally biased region" description="Polar residues" evidence="16">
    <location>
        <begin position="1"/>
        <end position="10"/>
    </location>
</feature>
<dbReference type="InterPro" id="IPR000591">
    <property type="entry name" value="DEP_dom"/>
</dbReference>
<dbReference type="PANTHER" id="PTHR46715:SF1">
    <property type="entry name" value="1-PHOSPHATIDYLINOSITOL 3-PHOSPHATE 5-KINASE"/>
    <property type="match status" value="1"/>
</dbReference>
<evidence type="ECO:0000256" key="16">
    <source>
        <dbReference type="SAM" id="MobiDB-lite"/>
    </source>
</evidence>
<dbReference type="InterPro" id="IPR027483">
    <property type="entry name" value="PInositol-4-P-4/5-kinase_C_sf"/>
</dbReference>
<reference evidence="21" key="1">
    <citation type="submission" date="2025-08" db="UniProtKB">
        <authorList>
            <consortium name="RefSeq"/>
        </authorList>
    </citation>
    <scope>IDENTIFICATION</scope>
    <source>
        <tissue evidence="21">Entire body</tissue>
    </source>
</reference>
<dbReference type="InterPro" id="IPR000306">
    <property type="entry name" value="Znf_FYVE"/>
</dbReference>
<keyword evidence="10" id="KW-0862">Zinc</keyword>
<feature type="domain" description="FYVE-type" evidence="17">
    <location>
        <begin position="119"/>
        <end position="174"/>
    </location>
</feature>
<feature type="region of interest" description="Disordered" evidence="16">
    <location>
        <begin position="1"/>
        <end position="26"/>
    </location>
</feature>
<dbReference type="FunFam" id="3.50.7.10:FF:000007">
    <property type="entry name" value="1-phosphatidylinositol 3-phosphate 5-kinase isoform X1"/>
    <property type="match status" value="1"/>
</dbReference>
<evidence type="ECO:0000256" key="2">
    <source>
        <dbReference type="ARBA" id="ARBA00012009"/>
    </source>
</evidence>
<protein>
    <recommendedName>
        <fullName evidence="2">1-phosphatidylinositol-3-phosphate 5-kinase</fullName>
        <ecNumber evidence="2">2.7.1.150</ecNumber>
    </recommendedName>
</protein>
<feature type="region of interest" description="Disordered" evidence="16">
    <location>
        <begin position="1507"/>
        <end position="1527"/>
    </location>
</feature>
<keyword evidence="11 15" id="KW-0067">ATP-binding</keyword>
<feature type="compositionally biased region" description="Low complexity" evidence="16">
    <location>
        <begin position="1352"/>
        <end position="1364"/>
    </location>
</feature>
<name>A0A7F5RLQ6_AGRPL</name>
<evidence type="ECO:0000256" key="11">
    <source>
        <dbReference type="ARBA" id="ARBA00022840"/>
    </source>
</evidence>
<dbReference type="Pfam" id="PF01363">
    <property type="entry name" value="FYVE"/>
    <property type="match status" value="1"/>
</dbReference>
<feature type="region of interest" description="Disordered" evidence="16">
    <location>
        <begin position="1405"/>
        <end position="1431"/>
    </location>
</feature>
<keyword evidence="3" id="KW-0597">Phosphoprotein</keyword>
<dbReference type="KEGG" id="apln:108734220"/>
<dbReference type="InParanoid" id="A0A7F5RLQ6"/>
<feature type="domain" description="PIPK" evidence="19">
    <location>
        <begin position="1523"/>
        <end position="1861"/>
    </location>
</feature>
<evidence type="ECO:0000256" key="10">
    <source>
        <dbReference type="ARBA" id="ARBA00022833"/>
    </source>
</evidence>
<dbReference type="Proteomes" id="UP000192223">
    <property type="component" value="Unplaced"/>
</dbReference>
<dbReference type="SMART" id="SM00064">
    <property type="entry name" value="FYVE"/>
    <property type="match status" value="1"/>
</dbReference>
<comment type="subcellular location">
    <subcellularLocation>
        <location evidence="1">Endosome membrane</location>
    </subcellularLocation>
</comment>
<dbReference type="FunFam" id="3.30.810.10:FF:000001">
    <property type="entry name" value="1-phosphatidylinositol 3-phosphate 5-kinase FAB1"/>
    <property type="match status" value="1"/>
</dbReference>
<dbReference type="GO" id="GO:0010008">
    <property type="term" value="C:endosome membrane"/>
    <property type="evidence" value="ECO:0007669"/>
    <property type="project" value="UniProtKB-SubCell"/>
</dbReference>
<dbReference type="InterPro" id="IPR002498">
    <property type="entry name" value="PInositol-4-P-4/5-kinase_core"/>
</dbReference>
<dbReference type="CDD" id="cd17300">
    <property type="entry name" value="PIPKc_PIKfyve"/>
    <property type="match status" value="1"/>
</dbReference>
<dbReference type="FunCoup" id="A0A7F5RLQ6">
    <property type="interactions" value="1999"/>
</dbReference>
<comment type="catalytic activity">
    <reaction evidence="13">
        <text>a 1,2-diacyl-sn-glycero-3-phospho-(1D-myo-inositol-3-phosphate) + ATP = a 1,2-diacyl-sn-glycero-3-phospho-(1D-myo-inositol-3,5-bisphosphate) + ADP + H(+)</text>
        <dbReference type="Rhea" id="RHEA:13609"/>
        <dbReference type="ChEBI" id="CHEBI:15378"/>
        <dbReference type="ChEBI" id="CHEBI:30616"/>
        <dbReference type="ChEBI" id="CHEBI:57923"/>
        <dbReference type="ChEBI" id="CHEBI:58088"/>
        <dbReference type="ChEBI" id="CHEBI:456216"/>
        <dbReference type="EC" id="2.7.1.150"/>
    </reaction>
    <physiologicalReaction direction="left-to-right" evidence="13">
        <dbReference type="Rhea" id="RHEA:13610"/>
    </physiologicalReaction>
</comment>
<keyword evidence="20" id="KW-1185">Reference proteome</keyword>
<dbReference type="GO" id="GO:0035556">
    <property type="term" value="P:intracellular signal transduction"/>
    <property type="evidence" value="ECO:0007669"/>
    <property type="project" value="InterPro"/>
</dbReference>
<dbReference type="Gene3D" id="3.30.40.10">
    <property type="entry name" value="Zinc/RING finger domain, C3HC4 (zinc finger)"/>
    <property type="match status" value="1"/>
</dbReference>
<dbReference type="GO" id="GO:0052810">
    <property type="term" value="F:1-phosphatidylinositol-5-kinase activity"/>
    <property type="evidence" value="ECO:0007669"/>
    <property type="project" value="UniProtKB-ARBA"/>
</dbReference>
<feature type="region of interest" description="Disordered" evidence="16">
    <location>
        <begin position="387"/>
        <end position="412"/>
    </location>
</feature>
<keyword evidence="8 14" id="KW-0863">Zinc-finger</keyword>
<evidence type="ECO:0000256" key="12">
    <source>
        <dbReference type="ARBA" id="ARBA00023136"/>
    </source>
</evidence>
<dbReference type="Pfam" id="PF00610">
    <property type="entry name" value="DEP"/>
    <property type="match status" value="1"/>
</dbReference>
<evidence type="ECO:0000256" key="4">
    <source>
        <dbReference type="ARBA" id="ARBA00022679"/>
    </source>
</evidence>
<feature type="domain" description="DEP" evidence="18">
    <location>
        <begin position="285"/>
        <end position="356"/>
    </location>
</feature>
<dbReference type="SUPFAM" id="SSF52029">
    <property type="entry name" value="GroEL apical domain-like"/>
    <property type="match status" value="1"/>
</dbReference>
<dbReference type="GO" id="GO:0090385">
    <property type="term" value="P:phagosome-lysosome fusion"/>
    <property type="evidence" value="ECO:0007669"/>
    <property type="project" value="TreeGrafter"/>
</dbReference>
<dbReference type="SUPFAM" id="SSF57903">
    <property type="entry name" value="FYVE/PHD zinc finger"/>
    <property type="match status" value="1"/>
</dbReference>
<feature type="compositionally biased region" description="Polar residues" evidence="16">
    <location>
        <begin position="852"/>
        <end position="863"/>
    </location>
</feature>
<dbReference type="Gene3D" id="3.30.800.10">
    <property type="entry name" value="Phosphatidylinositol Phosphate Kinase II Beta"/>
    <property type="match status" value="1"/>
</dbReference>
<dbReference type="GO" id="GO:1903426">
    <property type="term" value="P:regulation of reactive oxygen species biosynthetic process"/>
    <property type="evidence" value="ECO:0007669"/>
    <property type="project" value="TreeGrafter"/>
</dbReference>
<dbReference type="GeneID" id="108734220"/>
<dbReference type="InterPro" id="IPR036388">
    <property type="entry name" value="WH-like_DNA-bd_sf"/>
</dbReference>
<organism evidence="20 21">
    <name type="scientific">Agrilus planipennis</name>
    <name type="common">Emerald ash borer</name>
    <name type="synonym">Agrilus marcopoli</name>
    <dbReference type="NCBI Taxonomy" id="224129"/>
    <lineage>
        <taxon>Eukaryota</taxon>
        <taxon>Metazoa</taxon>
        <taxon>Ecdysozoa</taxon>
        <taxon>Arthropoda</taxon>
        <taxon>Hexapoda</taxon>
        <taxon>Insecta</taxon>
        <taxon>Pterygota</taxon>
        <taxon>Neoptera</taxon>
        <taxon>Endopterygota</taxon>
        <taxon>Coleoptera</taxon>
        <taxon>Polyphaga</taxon>
        <taxon>Elateriformia</taxon>
        <taxon>Buprestoidea</taxon>
        <taxon>Buprestidae</taxon>
        <taxon>Agrilinae</taxon>
        <taxon>Agrilus</taxon>
    </lineage>
</organism>
<evidence type="ECO:0000256" key="1">
    <source>
        <dbReference type="ARBA" id="ARBA00004608"/>
    </source>
</evidence>
<dbReference type="Pfam" id="PF01504">
    <property type="entry name" value="PIP5K"/>
    <property type="match status" value="1"/>
</dbReference>
<evidence type="ECO:0000256" key="7">
    <source>
        <dbReference type="ARBA" id="ARBA00022753"/>
    </source>
</evidence>
<keyword evidence="9 15" id="KW-0418">Kinase</keyword>